<reference evidence="2 3" key="1">
    <citation type="submission" date="2018-09" db="EMBL/GenBank/DDBJ databases">
        <title>YIM 75000 draft genome.</title>
        <authorList>
            <person name="Tang S."/>
            <person name="Feng Y."/>
        </authorList>
    </citation>
    <scope>NUCLEOTIDE SEQUENCE [LARGE SCALE GENOMIC DNA]</scope>
    <source>
        <strain evidence="2 3">YIM 75000</strain>
    </source>
</reference>
<dbReference type="InterPro" id="IPR016181">
    <property type="entry name" value="Acyl_CoA_acyltransferase"/>
</dbReference>
<dbReference type="OrthoDB" id="9814648at2"/>
<keyword evidence="2" id="KW-0808">Transferase</keyword>
<dbReference type="RefSeq" id="WP_119950699.1">
    <property type="nucleotide sequence ID" value="NZ_QZEZ01000005.1"/>
</dbReference>
<feature type="domain" description="N-acetyltransferase" evidence="1">
    <location>
        <begin position="17"/>
        <end position="179"/>
    </location>
</feature>
<dbReference type="GO" id="GO:0005737">
    <property type="term" value="C:cytoplasm"/>
    <property type="evidence" value="ECO:0007669"/>
    <property type="project" value="TreeGrafter"/>
</dbReference>
<evidence type="ECO:0000259" key="1">
    <source>
        <dbReference type="PROSITE" id="PS51186"/>
    </source>
</evidence>
<dbReference type="PANTHER" id="PTHR43441">
    <property type="entry name" value="RIBOSOMAL-PROTEIN-SERINE ACETYLTRANSFERASE"/>
    <property type="match status" value="1"/>
</dbReference>
<dbReference type="GO" id="GO:0008999">
    <property type="term" value="F:protein-N-terminal-alanine acetyltransferase activity"/>
    <property type="evidence" value="ECO:0007669"/>
    <property type="project" value="TreeGrafter"/>
</dbReference>
<dbReference type="Proteomes" id="UP000265614">
    <property type="component" value="Unassembled WGS sequence"/>
</dbReference>
<dbReference type="InterPro" id="IPR051908">
    <property type="entry name" value="Ribosomal_N-acetyltransferase"/>
</dbReference>
<dbReference type="PANTHER" id="PTHR43441:SF10">
    <property type="entry name" value="ACETYLTRANSFERASE"/>
    <property type="match status" value="1"/>
</dbReference>
<evidence type="ECO:0000313" key="2">
    <source>
        <dbReference type="EMBL" id="RJK95346.1"/>
    </source>
</evidence>
<evidence type="ECO:0000313" key="3">
    <source>
        <dbReference type="Proteomes" id="UP000265614"/>
    </source>
</evidence>
<dbReference type="GO" id="GO:1990189">
    <property type="term" value="F:protein N-terminal-serine acetyltransferase activity"/>
    <property type="evidence" value="ECO:0007669"/>
    <property type="project" value="TreeGrafter"/>
</dbReference>
<protein>
    <submittedName>
        <fullName evidence="2">N-acetyltransferase</fullName>
    </submittedName>
</protein>
<dbReference type="AlphaFoldDB" id="A0A3A3ZIK2"/>
<dbReference type="InterPro" id="IPR000182">
    <property type="entry name" value="GNAT_dom"/>
</dbReference>
<dbReference type="Pfam" id="PF13302">
    <property type="entry name" value="Acetyltransf_3"/>
    <property type="match status" value="1"/>
</dbReference>
<name>A0A3A3ZIK2_9ACTN</name>
<dbReference type="EMBL" id="QZEZ01000005">
    <property type="protein sequence ID" value="RJK95346.1"/>
    <property type="molecule type" value="Genomic_DNA"/>
</dbReference>
<keyword evidence="3" id="KW-1185">Reference proteome</keyword>
<dbReference type="SUPFAM" id="SSF55729">
    <property type="entry name" value="Acyl-CoA N-acyltransferases (Nat)"/>
    <property type="match status" value="1"/>
</dbReference>
<dbReference type="PROSITE" id="PS51186">
    <property type="entry name" value="GNAT"/>
    <property type="match status" value="1"/>
</dbReference>
<organism evidence="2 3">
    <name type="scientific">Vallicoccus soli</name>
    <dbReference type="NCBI Taxonomy" id="2339232"/>
    <lineage>
        <taxon>Bacteria</taxon>
        <taxon>Bacillati</taxon>
        <taxon>Actinomycetota</taxon>
        <taxon>Actinomycetes</taxon>
        <taxon>Motilibacterales</taxon>
        <taxon>Vallicoccaceae</taxon>
        <taxon>Vallicoccus</taxon>
    </lineage>
</organism>
<comment type="caution">
    <text evidence="2">The sequence shown here is derived from an EMBL/GenBank/DDBJ whole genome shotgun (WGS) entry which is preliminary data.</text>
</comment>
<proteinExistence type="predicted"/>
<gene>
    <name evidence="2" type="ORF">D5H78_11815</name>
</gene>
<dbReference type="Gene3D" id="3.40.630.30">
    <property type="match status" value="1"/>
</dbReference>
<accession>A0A3A3ZIK2</accession>
<sequence length="186" mass="20985">MLEAPFAAQAVLEGPRVRLVQLTEAVLDDYAAALDDPELQRLTGSRAPVERAALRAWLRSRREHADRADWAVLRRSDNVFLGEAVLNELSPEDASCNFRIWLSGAHVGQGYGTEATRLVVEHALRDVGLHRVSLSVYAFNERARRSYERCGFVLEGRLRDALRWEGRWHDELVMAALEGDLPPQRG</sequence>